<dbReference type="PROSITE" id="PS50924">
    <property type="entry name" value="MHYT"/>
    <property type="match status" value="1"/>
</dbReference>
<feature type="coiled-coil region" evidence="7">
    <location>
        <begin position="247"/>
        <end position="281"/>
    </location>
</feature>
<dbReference type="Pfam" id="PF00512">
    <property type="entry name" value="HisKA"/>
    <property type="match status" value="1"/>
</dbReference>
<evidence type="ECO:0000259" key="8">
    <source>
        <dbReference type="PROSITE" id="PS50109"/>
    </source>
</evidence>
<keyword evidence="11" id="KW-1185">Reference proteome</keyword>
<keyword evidence="7" id="KW-0175">Coiled coil</keyword>
<dbReference type="PRINTS" id="PR00344">
    <property type="entry name" value="BCTRLSENSOR"/>
</dbReference>
<gene>
    <name evidence="10" type="ORF">GCM10008955_39700</name>
</gene>
<dbReference type="EMBL" id="BMPP01000029">
    <property type="protein sequence ID" value="GGK41958.1"/>
    <property type="molecule type" value="Genomic_DNA"/>
</dbReference>
<dbReference type="InterPro" id="IPR052162">
    <property type="entry name" value="Sensor_kinase/Photoreceptor"/>
</dbReference>
<dbReference type="InterPro" id="IPR005330">
    <property type="entry name" value="MHYT_dom"/>
</dbReference>
<feature type="transmembrane region" description="Helical" evidence="6">
    <location>
        <begin position="12"/>
        <end position="34"/>
    </location>
</feature>
<evidence type="ECO:0000313" key="10">
    <source>
        <dbReference type="EMBL" id="GGK41958.1"/>
    </source>
</evidence>
<evidence type="ECO:0000259" key="9">
    <source>
        <dbReference type="PROSITE" id="PS50924"/>
    </source>
</evidence>
<dbReference type="EC" id="2.7.13.3" evidence="2"/>
<evidence type="ECO:0000256" key="4">
    <source>
        <dbReference type="ARBA" id="ARBA00022679"/>
    </source>
</evidence>
<dbReference type="Gene3D" id="3.30.565.10">
    <property type="entry name" value="Histidine kinase-like ATPase, C-terminal domain"/>
    <property type="match status" value="1"/>
</dbReference>
<dbReference type="Proteomes" id="UP000647587">
    <property type="component" value="Unassembled WGS sequence"/>
</dbReference>
<name>A0ABQ2F299_9DEIO</name>
<dbReference type="InterPro" id="IPR003594">
    <property type="entry name" value="HATPase_dom"/>
</dbReference>
<feature type="domain" description="Histidine kinase" evidence="8">
    <location>
        <begin position="288"/>
        <end position="502"/>
    </location>
</feature>
<dbReference type="PANTHER" id="PTHR43304:SF1">
    <property type="entry name" value="PAC DOMAIN-CONTAINING PROTEIN"/>
    <property type="match status" value="1"/>
</dbReference>
<accession>A0ABQ2F299</accession>
<keyword evidence="6" id="KW-0472">Membrane</keyword>
<sequence length="511" mass="56504">MDLLTGHYEPQLVVLSVLVASLAGYTTLSVAGRVEARATRSFMPHLLLSALIMGLGIWSMHFIGMLAHQLPIPVSYDPGMVMLSAVAGTLGAVLALWAVRRQPVTRQALLLGGALLGVGIWSMHYLGMDSMRLGGHLNHQPWAVLLSLLIAVTAATVALRLAQHFGTSGGSQRRWQVVAALALGLAVAGMHYTAMAGLQVQVTTAEMSGPRQLAQTQSQATLALGVALVSSLLMLAALWTLFMDRRLARQRDATREAQIRQQELEARVLERTEELRRSNAELERFAYVASHDLQAPLRTMVSFAELLDRRYTEQLDDRGRTYLQHILVSGNHMKHLIDDLLTYSRLQSERRPMMPVDTAQLVPRVIDRLRGDLDAVEADISWGDLPTVMGDSLPLEQVFSNLIGNAIKYQRPGTRPQVRVWAEPDPEGWRFGVRDNGIGIDEPYFERIFEVFQRLHSSSEYEGTGIGLALCRKIVEHHGGRLWVDSTPGQGSTFWFTLSVVPVSATMLEPA</sequence>
<dbReference type="PANTHER" id="PTHR43304">
    <property type="entry name" value="PHYTOCHROME-LIKE PROTEIN CPH1"/>
    <property type="match status" value="1"/>
</dbReference>
<feature type="transmembrane region" description="Helical" evidence="6">
    <location>
        <begin position="142"/>
        <end position="163"/>
    </location>
</feature>
<dbReference type="InterPro" id="IPR036097">
    <property type="entry name" value="HisK_dim/P_sf"/>
</dbReference>
<dbReference type="CDD" id="cd00082">
    <property type="entry name" value="HisKA"/>
    <property type="match status" value="1"/>
</dbReference>
<evidence type="ECO:0000256" key="3">
    <source>
        <dbReference type="ARBA" id="ARBA00022553"/>
    </source>
</evidence>
<keyword evidence="6" id="KW-0812">Transmembrane</keyword>
<dbReference type="InterPro" id="IPR004358">
    <property type="entry name" value="Sig_transdc_His_kin-like_C"/>
</dbReference>
<dbReference type="SUPFAM" id="SSF55874">
    <property type="entry name" value="ATPase domain of HSP90 chaperone/DNA topoisomerase II/histidine kinase"/>
    <property type="match status" value="1"/>
</dbReference>
<organism evidence="10 11">
    <name type="scientific">Deinococcus malanensis</name>
    <dbReference type="NCBI Taxonomy" id="1706855"/>
    <lineage>
        <taxon>Bacteria</taxon>
        <taxon>Thermotogati</taxon>
        <taxon>Deinococcota</taxon>
        <taxon>Deinococci</taxon>
        <taxon>Deinococcales</taxon>
        <taxon>Deinococcaceae</taxon>
        <taxon>Deinococcus</taxon>
    </lineage>
</organism>
<feature type="transmembrane region" description="Helical" evidence="6">
    <location>
        <begin position="175"/>
        <end position="200"/>
    </location>
</feature>
<dbReference type="Gene3D" id="1.10.287.130">
    <property type="match status" value="1"/>
</dbReference>
<proteinExistence type="predicted"/>
<reference evidence="11" key="1">
    <citation type="journal article" date="2019" name="Int. J. Syst. Evol. Microbiol.">
        <title>The Global Catalogue of Microorganisms (GCM) 10K type strain sequencing project: providing services to taxonomists for standard genome sequencing and annotation.</title>
        <authorList>
            <consortium name="The Broad Institute Genomics Platform"/>
            <consortium name="The Broad Institute Genome Sequencing Center for Infectious Disease"/>
            <person name="Wu L."/>
            <person name="Ma J."/>
        </authorList>
    </citation>
    <scope>NUCLEOTIDE SEQUENCE [LARGE SCALE GENOMIC DNA]</scope>
    <source>
        <strain evidence="11">JCM 30331</strain>
    </source>
</reference>
<feature type="transmembrane region" description="Helical" evidence="6">
    <location>
        <begin position="46"/>
        <end position="67"/>
    </location>
</feature>
<dbReference type="InterPro" id="IPR003661">
    <property type="entry name" value="HisK_dim/P_dom"/>
</dbReference>
<evidence type="ECO:0000256" key="5">
    <source>
        <dbReference type="ARBA" id="ARBA00022777"/>
    </source>
</evidence>
<comment type="catalytic activity">
    <reaction evidence="1">
        <text>ATP + protein L-histidine = ADP + protein N-phospho-L-histidine.</text>
        <dbReference type="EC" id="2.7.13.3"/>
    </reaction>
</comment>
<evidence type="ECO:0000256" key="1">
    <source>
        <dbReference type="ARBA" id="ARBA00000085"/>
    </source>
</evidence>
<dbReference type="InterPro" id="IPR005467">
    <property type="entry name" value="His_kinase_dom"/>
</dbReference>
<keyword evidence="3" id="KW-0597">Phosphoprotein</keyword>
<dbReference type="SUPFAM" id="SSF47384">
    <property type="entry name" value="Homodimeric domain of signal transducing histidine kinase"/>
    <property type="match status" value="1"/>
</dbReference>
<feature type="transmembrane region" description="Helical" evidence="6">
    <location>
        <begin position="108"/>
        <end position="127"/>
    </location>
</feature>
<dbReference type="Pfam" id="PF02518">
    <property type="entry name" value="HATPase_c"/>
    <property type="match status" value="1"/>
</dbReference>
<protein>
    <recommendedName>
        <fullName evidence="2">histidine kinase</fullName>
        <ecNumber evidence="2">2.7.13.3</ecNumber>
    </recommendedName>
</protein>
<dbReference type="SMART" id="SM00387">
    <property type="entry name" value="HATPase_c"/>
    <property type="match status" value="1"/>
</dbReference>
<evidence type="ECO:0000256" key="6">
    <source>
        <dbReference type="PROSITE-ProRule" id="PRU00244"/>
    </source>
</evidence>
<keyword evidence="6" id="KW-1133">Transmembrane helix</keyword>
<dbReference type="Pfam" id="PF03707">
    <property type="entry name" value="MHYT"/>
    <property type="match status" value="2"/>
</dbReference>
<feature type="transmembrane region" description="Helical" evidence="6">
    <location>
        <begin position="220"/>
        <end position="242"/>
    </location>
</feature>
<keyword evidence="5" id="KW-0418">Kinase</keyword>
<evidence type="ECO:0000256" key="2">
    <source>
        <dbReference type="ARBA" id="ARBA00012438"/>
    </source>
</evidence>
<evidence type="ECO:0000313" key="11">
    <source>
        <dbReference type="Proteomes" id="UP000647587"/>
    </source>
</evidence>
<feature type="domain" description="MHYT" evidence="9">
    <location>
        <begin position="8"/>
        <end position="201"/>
    </location>
</feature>
<evidence type="ECO:0000256" key="7">
    <source>
        <dbReference type="SAM" id="Coils"/>
    </source>
</evidence>
<dbReference type="CDD" id="cd16921">
    <property type="entry name" value="HATPase_FilI-like"/>
    <property type="match status" value="1"/>
</dbReference>
<dbReference type="RefSeq" id="WP_189011900.1">
    <property type="nucleotide sequence ID" value="NZ_BMPP01000029.1"/>
</dbReference>
<keyword evidence="4" id="KW-0808">Transferase</keyword>
<comment type="caution">
    <text evidence="10">The sequence shown here is derived from an EMBL/GenBank/DDBJ whole genome shotgun (WGS) entry which is preliminary data.</text>
</comment>
<dbReference type="InterPro" id="IPR036890">
    <property type="entry name" value="HATPase_C_sf"/>
</dbReference>
<feature type="transmembrane region" description="Helical" evidence="6">
    <location>
        <begin position="79"/>
        <end position="99"/>
    </location>
</feature>
<dbReference type="PROSITE" id="PS50109">
    <property type="entry name" value="HIS_KIN"/>
    <property type="match status" value="1"/>
</dbReference>
<dbReference type="SMART" id="SM00388">
    <property type="entry name" value="HisKA"/>
    <property type="match status" value="1"/>
</dbReference>